<organism evidence="2 3">
    <name type="scientific">Cutibacterium acnes</name>
    <name type="common">Propionibacterium acnes</name>
    <dbReference type="NCBI Taxonomy" id="1747"/>
    <lineage>
        <taxon>Bacteria</taxon>
        <taxon>Bacillati</taxon>
        <taxon>Actinomycetota</taxon>
        <taxon>Actinomycetes</taxon>
        <taxon>Propionibacteriales</taxon>
        <taxon>Propionibacteriaceae</taxon>
        <taxon>Cutibacterium</taxon>
    </lineage>
</organism>
<evidence type="ECO:0000313" key="4">
    <source>
        <dbReference type="Proteomes" id="UP000256621"/>
    </source>
</evidence>
<dbReference type="Proteomes" id="UP000226191">
    <property type="component" value="Unassembled WGS sequence"/>
</dbReference>
<dbReference type="InterPro" id="IPR038570">
    <property type="entry name" value="HicA_sf"/>
</dbReference>
<gene>
    <name evidence="2" type="ORF">B1B09_00540</name>
    <name evidence="1" type="ORF">DXN06_04380</name>
</gene>
<dbReference type="OMA" id="HEKWSAP"/>
<evidence type="ECO:0000313" key="2">
    <source>
        <dbReference type="EMBL" id="PGF36179.1"/>
    </source>
</evidence>
<dbReference type="OrthoDB" id="4425504at2"/>
<dbReference type="RefSeq" id="WP_002515140.1">
    <property type="nucleotide sequence ID" value="NZ_AP019664.1"/>
</dbReference>
<name>A0A2B7IFS3_CUTAC</name>
<dbReference type="SUPFAM" id="SSF54786">
    <property type="entry name" value="YcfA/nrd intein domain"/>
    <property type="match status" value="1"/>
</dbReference>
<protein>
    <submittedName>
        <fullName evidence="2">Toxin HicA</fullName>
    </submittedName>
    <submittedName>
        <fullName evidence="1">Type II toxin-antitoxin system HicA family toxin</fullName>
    </submittedName>
</protein>
<dbReference type="Proteomes" id="UP000256621">
    <property type="component" value="Chromosome"/>
</dbReference>
<dbReference type="AlphaFoldDB" id="A0A2B7IFS3"/>
<reference evidence="2 3" key="1">
    <citation type="submission" date="2017-02" db="EMBL/GenBank/DDBJ databases">
        <title>Prevalence of linear plasmids in Cutibacterium acnes isolates obtained from cancerous prostatic tissue.</title>
        <authorList>
            <person name="Davidsson S."/>
            <person name="Bruggemann H."/>
        </authorList>
    </citation>
    <scope>NUCLEOTIDE SEQUENCE [LARGE SCALE GENOMIC DNA]</scope>
    <source>
        <strain evidence="2 3">11-78</strain>
    </source>
</reference>
<reference evidence="1 4" key="2">
    <citation type="submission" date="2018-08" db="EMBL/GenBank/DDBJ databases">
        <title>Genome sequencing of Cutibacterium acnes KCOM 1315.</title>
        <authorList>
            <person name="Kook J.-K."/>
            <person name="Park S.-N."/>
            <person name="Lim Y.K."/>
        </authorList>
    </citation>
    <scope>NUCLEOTIDE SEQUENCE [LARGE SCALE GENOMIC DNA]</scope>
    <source>
        <strain evidence="1 4">KCOM 1315</strain>
    </source>
</reference>
<dbReference type="EMBL" id="MVCE01000001">
    <property type="protein sequence ID" value="PGF36179.1"/>
    <property type="molecule type" value="Genomic_DNA"/>
</dbReference>
<dbReference type="GeneID" id="92856638"/>
<accession>A0A2B7IFS3</accession>
<dbReference type="Gene3D" id="3.30.920.30">
    <property type="entry name" value="Hypothetical protein"/>
    <property type="match status" value="1"/>
</dbReference>
<evidence type="ECO:0000313" key="3">
    <source>
        <dbReference type="Proteomes" id="UP000226191"/>
    </source>
</evidence>
<dbReference type="EMBL" id="CP031442">
    <property type="protein sequence ID" value="AXM06464.1"/>
    <property type="molecule type" value="Genomic_DNA"/>
</dbReference>
<sequence>MVKPMKYRKLVGLLREAGFTPTQGKGDHEKWRNGTTWTIITQTTECSPKVVKDALDAIERSKQQ</sequence>
<proteinExistence type="predicted"/>
<evidence type="ECO:0000313" key="1">
    <source>
        <dbReference type="EMBL" id="AXM06464.1"/>
    </source>
</evidence>